<reference evidence="2" key="1">
    <citation type="submission" date="2017-05" db="EMBL/GenBank/DDBJ databases">
        <title>Physiological properties and genetic analysis related to exopolysaccharide production of fresh-water unicellular cyanobacterium Aphanothece sacrum, Suizenji Nori, that has been cultured as a food source in Japan.</title>
        <authorList>
            <person name="Kanesaki Y."/>
            <person name="Yoshikawa S."/>
            <person name="Ohki K."/>
        </authorList>
    </citation>
    <scope>NUCLEOTIDE SEQUENCE [LARGE SCALE GENOMIC DNA]</scope>
    <source>
        <strain evidence="2">FPU1</strain>
    </source>
</reference>
<keyword evidence="2" id="KW-1185">Reference proteome</keyword>
<dbReference type="CDD" id="cd02980">
    <property type="entry name" value="TRX_Fd_family"/>
    <property type="match status" value="1"/>
</dbReference>
<accession>A0A401ILB2</accession>
<organism evidence="1 2">
    <name type="scientific">Aphanothece sacrum FPU1</name>
    <dbReference type="NCBI Taxonomy" id="1920663"/>
    <lineage>
        <taxon>Bacteria</taxon>
        <taxon>Bacillati</taxon>
        <taxon>Cyanobacteriota</taxon>
        <taxon>Cyanophyceae</taxon>
        <taxon>Oscillatoriophycideae</taxon>
        <taxon>Chroococcales</taxon>
        <taxon>Aphanothecaceae</taxon>
        <taxon>Aphanothece</taxon>
    </lineage>
</organism>
<sequence>MKESVIEPKINQVEELADIIRDPLQECIQTLGLNQIQRHIFLCADQTKPKCCSKDVSLVAWDYLKRRLKELGLDQPTLDQPSSIFRTKANCLRVCMDGPILVVYPDGVWYRQATPEVLERIIQEHLIGNKIVEDYAFMIHTLP</sequence>
<dbReference type="EMBL" id="BDQK01000014">
    <property type="protein sequence ID" value="GBF82026.1"/>
    <property type="molecule type" value="Genomic_DNA"/>
</dbReference>
<proteinExistence type="predicted"/>
<evidence type="ECO:0000313" key="2">
    <source>
        <dbReference type="Proteomes" id="UP000287247"/>
    </source>
</evidence>
<dbReference type="Gene3D" id="3.40.30.10">
    <property type="entry name" value="Glutaredoxin"/>
    <property type="match status" value="1"/>
</dbReference>
<dbReference type="Proteomes" id="UP000287247">
    <property type="component" value="Unassembled WGS sequence"/>
</dbReference>
<protein>
    <submittedName>
        <fullName evidence="1">Ferredoxin-like protein</fullName>
    </submittedName>
</protein>
<name>A0A401ILB2_APHSA</name>
<dbReference type="AlphaFoldDB" id="A0A401ILB2"/>
<dbReference type="InterPro" id="IPR036249">
    <property type="entry name" value="Thioredoxin-like_sf"/>
</dbReference>
<dbReference type="SUPFAM" id="SSF52833">
    <property type="entry name" value="Thioredoxin-like"/>
    <property type="match status" value="1"/>
</dbReference>
<gene>
    <name evidence="1" type="ORF">AsFPU1_3450</name>
</gene>
<comment type="caution">
    <text evidence="1">The sequence shown here is derived from an EMBL/GenBank/DDBJ whole genome shotgun (WGS) entry which is preliminary data.</text>
</comment>
<dbReference type="OrthoDB" id="9800692at2"/>
<dbReference type="RefSeq" id="WP_124975998.1">
    <property type="nucleotide sequence ID" value="NZ_BDQK01000014.1"/>
</dbReference>
<evidence type="ECO:0000313" key="1">
    <source>
        <dbReference type="EMBL" id="GBF82026.1"/>
    </source>
</evidence>